<gene>
    <name evidence="1" type="ORF">GCM10011611_02510</name>
</gene>
<dbReference type="RefSeq" id="WP_189041609.1">
    <property type="nucleotide sequence ID" value="NZ_BMJQ01000001.1"/>
</dbReference>
<keyword evidence="2" id="KW-1185">Reference proteome</keyword>
<evidence type="ECO:0000313" key="1">
    <source>
        <dbReference type="EMBL" id="GGF00413.1"/>
    </source>
</evidence>
<dbReference type="Proteomes" id="UP000646365">
    <property type="component" value="Unassembled WGS sequence"/>
</dbReference>
<name>A0A8J3E1F4_9PROT</name>
<dbReference type="SUPFAM" id="SSF52540">
    <property type="entry name" value="P-loop containing nucleoside triphosphate hydrolases"/>
    <property type="match status" value="1"/>
</dbReference>
<dbReference type="PIRSF" id="PIRSF034285">
    <property type="entry name" value="UCP034285"/>
    <property type="match status" value="1"/>
</dbReference>
<comment type="caution">
    <text evidence="1">The sequence shown here is derived from an EMBL/GenBank/DDBJ whole genome shotgun (WGS) entry which is preliminary data.</text>
</comment>
<dbReference type="InterPro" id="IPR027417">
    <property type="entry name" value="P-loop_NTPase"/>
</dbReference>
<dbReference type="EMBL" id="BMJQ01000001">
    <property type="protein sequence ID" value="GGF00413.1"/>
    <property type="molecule type" value="Genomic_DNA"/>
</dbReference>
<reference evidence="1" key="2">
    <citation type="submission" date="2020-09" db="EMBL/GenBank/DDBJ databases">
        <authorList>
            <person name="Sun Q."/>
            <person name="Zhou Y."/>
        </authorList>
    </citation>
    <scope>NUCLEOTIDE SEQUENCE</scope>
    <source>
        <strain evidence="1">CGMCC 1.15725</strain>
    </source>
</reference>
<sequence length="261" mass="27280">MNEGRRQELLDDLKAQIRARELGMRPAGLLPTLPFGLADVDAALPTGGLALGAVHEVIGGGLDAAFGATATLFIGGVLARTAGPVIWAFSRRDLFAPALANVGVDPDRVIYVEAGDAKTVLLVVEEAVRHVGLAAVVGEIEGAVGLTASRRLQLAAETSGGLGLLLRRPRRLAHDMAVEPTAARTRWRVTPVLSGPALAWSPSTPGLARAQWRLELLRCRGGEPRTFEVEACDETGRLGVPADVADRSAASDATPLRAANG</sequence>
<protein>
    <recommendedName>
        <fullName evidence="3">Damage-inducible protein</fullName>
    </recommendedName>
</protein>
<organism evidence="1 2">
    <name type="scientific">Aliidongia dinghuensis</name>
    <dbReference type="NCBI Taxonomy" id="1867774"/>
    <lineage>
        <taxon>Bacteria</taxon>
        <taxon>Pseudomonadati</taxon>
        <taxon>Pseudomonadota</taxon>
        <taxon>Alphaproteobacteria</taxon>
        <taxon>Rhodospirillales</taxon>
        <taxon>Dongiaceae</taxon>
        <taxon>Aliidongia</taxon>
    </lineage>
</organism>
<evidence type="ECO:0000313" key="2">
    <source>
        <dbReference type="Proteomes" id="UP000646365"/>
    </source>
</evidence>
<dbReference type="Gene3D" id="3.40.50.300">
    <property type="entry name" value="P-loop containing nucleotide triphosphate hydrolases"/>
    <property type="match status" value="1"/>
</dbReference>
<reference evidence="1" key="1">
    <citation type="journal article" date="2014" name="Int. J. Syst. Evol. Microbiol.">
        <title>Complete genome sequence of Corynebacterium casei LMG S-19264T (=DSM 44701T), isolated from a smear-ripened cheese.</title>
        <authorList>
            <consortium name="US DOE Joint Genome Institute (JGI-PGF)"/>
            <person name="Walter F."/>
            <person name="Albersmeier A."/>
            <person name="Kalinowski J."/>
            <person name="Ruckert C."/>
        </authorList>
    </citation>
    <scope>NUCLEOTIDE SEQUENCE</scope>
    <source>
        <strain evidence="1">CGMCC 1.15725</strain>
    </source>
</reference>
<dbReference type="AlphaFoldDB" id="A0A8J3E1F4"/>
<evidence type="ECO:0008006" key="3">
    <source>
        <dbReference type="Google" id="ProtNLM"/>
    </source>
</evidence>
<dbReference type="InterPro" id="IPR017026">
    <property type="entry name" value="ImuA"/>
</dbReference>
<accession>A0A8J3E1F4</accession>
<proteinExistence type="predicted"/>